<keyword evidence="1" id="KW-0175">Coiled coil</keyword>
<organism evidence="2">
    <name type="scientific">Streptococcus pyogenes</name>
    <dbReference type="NCBI Taxonomy" id="1314"/>
    <lineage>
        <taxon>Bacteria</taxon>
        <taxon>Bacillati</taxon>
        <taxon>Bacillota</taxon>
        <taxon>Bacilli</taxon>
        <taxon>Lactobacillales</taxon>
        <taxon>Streptococcaceae</taxon>
        <taxon>Streptococcus</taxon>
    </lineage>
</organism>
<dbReference type="PIR" id="A61429">
    <property type="entry name" value="A61429"/>
</dbReference>
<name>Q7M1B3_STRPY</name>
<proteinExistence type="predicted"/>
<reference evidence="2" key="1">
    <citation type="journal article" date="1991" name="J. Protein Chem.">
        <title>The amino-terminal region of group A streptococcal M protein determines its molecular state of assembly and function.</title>
        <authorList>
            <person name="Khandke K.M."/>
            <person name="Fairwell T."/>
            <person name="Braswell E.H."/>
            <person name="Manjula B.N."/>
        </authorList>
    </citation>
    <scope>PROTEIN SEQUENCE</scope>
</reference>
<evidence type="ECO:0000313" key="2">
    <source>
        <dbReference type="PIR" id="A61429"/>
    </source>
</evidence>
<dbReference type="AlphaFoldDB" id="Q7M1B3"/>
<feature type="non-terminal residue" evidence="2">
    <location>
        <position position="1"/>
    </location>
</feature>
<feature type="non-terminal residue" evidence="2">
    <location>
        <position position="96"/>
    </location>
</feature>
<feature type="coiled-coil region" evidence="1">
    <location>
        <begin position="43"/>
        <end position="91"/>
    </location>
</feature>
<evidence type="ECO:0000256" key="1">
    <source>
        <dbReference type="SAM" id="Coils"/>
    </source>
</evidence>
<protein>
    <submittedName>
        <fullName evidence="2">M protein PepM57</fullName>
    </submittedName>
</protein>
<dbReference type="Gene3D" id="1.20.5.170">
    <property type="match status" value="1"/>
</dbReference>
<sequence>NDDITSMTPILSGVGPGNAVDSQFDTEKLANNGMVVDVHADTVKRHEAEMARKRAHIDKLDEIIKKQSETIEKEVEDYNKLVDEKASLDKKIESAN</sequence>
<accession>Q7M1B3</accession>